<dbReference type="SUPFAM" id="SSF54534">
    <property type="entry name" value="FKBP-like"/>
    <property type="match status" value="2"/>
</dbReference>
<dbReference type="InterPro" id="IPR023058">
    <property type="entry name" value="PPIase_PpiC_CS"/>
</dbReference>
<keyword evidence="1 3" id="KW-0413">Isomerase</keyword>
<feature type="domain" description="PpiC" evidence="2">
    <location>
        <begin position="127"/>
        <end position="229"/>
    </location>
</feature>
<gene>
    <name evidence="3" type="ORF">ACFSUS_20300</name>
</gene>
<comment type="caution">
    <text evidence="3">The sequence shown here is derived from an EMBL/GenBank/DDBJ whole genome shotgun (WGS) entry which is preliminary data.</text>
</comment>
<reference evidence="4" key="1">
    <citation type="journal article" date="2019" name="Int. J. Syst. Evol. Microbiol.">
        <title>The Global Catalogue of Microorganisms (GCM) 10K type strain sequencing project: providing services to taxonomists for standard genome sequencing and annotation.</title>
        <authorList>
            <consortium name="The Broad Institute Genomics Platform"/>
            <consortium name="The Broad Institute Genome Sequencing Center for Infectious Disease"/>
            <person name="Wu L."/>
            <person name="Ma J."/>
        </authorList>
    </citation>
    <scope>NUCLEOTIDE SEQUENCE [LARGE SCALE GENOMIC DNA]</scope>
    <source>
        <strain evidence="4">KCTC 42805</strain>
    </source>
</reference>
<protein>
    <submittedName>
        <fullName evidence="3">Peptidylprolyl isomerase</fullName>
        <ecNumber evidence="3">5.2.1.8</ecNumber>
    </submittedName>
</protein>
<dbReference type="Gene3D" id="3.10.50.40">
    <property type="match status" value="2"/>
</dbReference>
<dbReference type="EC" id="5.2.1.8" evidence="3"/>
<dbReference type="InterPro" id="IPR046357">
    <property type="entry name" value="PPIase_dom_sf"/>
</dbReference>
<dbReference type="PROSITE" id="PS51257">
    <property type="entry name" value="PROKAR_LIPOPROTEIN"/>
    <property type="match status" value="1"/>
</dbReference>
<dbReference type="PANTHER" id="PTHR47245:SF2">
    <property type="entry name" value="PEPTIDYL-PROLYL CIS-TRANS ISOMERASE HP_0175-RELATED"/>
    <property type="match status" value="1"/>
</dbReference>
<organism evidence="3 4">
    <name type="scientific">Spirosoma soli</name>
    <dbReference type="NCBI Taxonomy" id="1770529"/>
    <lineage>
        <taxon>Bacteria</taxon>
        <taxon>Pseudomonadati</taxon>
        <taxon>Bacteroidota</taxon>
        <taxon>Cytophagia</taxon>
        <taxon>Cytophagales</taxon>
        <taxon>Cytophagaceae</taxon>
        <taxon>Spirosoma</taxon>
    </lineage>
</organism>
<dbReference type="PROSITE" id="PS50198">
    <property type="entry name" value="PPIC_PPIASE_2"/>
    <property type="match status" value="2"/>
</dbReference>
<dbReference type="Pfam" id="PF13616">
    <property type="entry name" value="Rotamase_3"/>
    <property type="match status" value="1"/>
</dbReference>
<dbReference type="GO" id="GO:0003755">
    <property type="term" value="F:peptidyl-prolyl cis-trans isomerase activity"/>
    <property type="evidence" value="ECO:0007669"/>
    <property type="project" value="UniProtKB-EC"/>
</dbReference>
<proteinExistence type="predicted"/>
<dbReference type="EMBL" id="JBHULN010000014">
    <property type="protein sequence ID" value="MFD2572995.1"/>
    <property type="molecule type" value="Genomic_DNA"/>
</dbReference>
<keyword evidence="1" id="KW-0697">Rotamase</keyword>
<keyword evidence="4" id="KW-1185">Reference proteome</keyword>
<sequence length="790" mass="88238">MRHLTGGLLLALLVTACKTNKPVVQQTPPQPVILTLGNKAFTTDDFFQSFTKNQLSSDSAQRTDVKNYFDLYTNLKLKVLAAESEGRDTTEAFREEMNTYRKQLAQSYVTDKVLVESLAAEAYQRLQEEVNVSHILVAVPEDALPADTLAAYQSAQSLRKQAQAGEDFAKLANEHSKDATTAQNGGNLGYFTAFSVVYPLETAAYTTPVGGISAPVRTKFGYHLVKVNSRRPSRGRVRVAHILVRLSPAADEPGQKAALERINSAYDRLQKGESFETVCREVSDDATSKANGGVLPMLETGRWVPAFEEAAFSLTKPNEYSKPVRTNYGWHIIKLIERKGLEPYTELAPALRQRVTTDTRAEVLRQATVQRLRKDYPVQEDKAIVESALAKADSNLLRGQWRFTEPLDPALQNKAIVTIANQPYTVNQFFAYVRQRQQPQRNPALSVTAPTQAAPALGAPNVAMRRLFDRFVGDQLTATEEQNLDKKSSEFRSLLSEIRDGVLLSQAMERNVWERSMTDSTGQRQYFEQNKDKYRFPERAVATVIVAQNDDLLKQATDMLSTKPPYQLRRSAGDLVYAKNQTTLSSALRESLFDVLVVMTRNPDYIVEVTGSHDPSERDSVSAGRIRNAVSYLQQNGIPLARIMEKDYQGARPGAPANADPKTQRKVTFQYFSNARTDVAKVLSNSKTQQASASDTPAVTILEGAFAQGANPYVDSIDQWKVGTTTLHKDNKAIAVMIDRIDPARPKTFEEARGAVINDYQITLERNWLAQLKQQYPVKVNEEEIRKLVK</sequence>
<dbReference type="PROSITE" id="PS01096">
    <property type="entry name" value="PPIC_PPIASE_1"/>
    <property type="match status" value="1"/>
</dbReference>
<dbReference type="RefSeq" id="WP_381525590.1">
    <property type="nucleotide sequence ID" value="NZ_JBHULN010000014.1"/>
</dbReference>
<dbReference type="InterPro" id="IPR050245">
    <property type="entry name" value="PrsA_foldase"/>
</dbReference>
<dbReference type="Pfam" id="PF00639">
    <property type="entry name" value="Rotamase"/>
    <property type="match status" value="1"/>
</dbReference>
<evidence type="ECO:0000313" key="3">
    <source>
        <dbReference type="EMBL" id="MFD2572995.1"/>
    </source>
</evidence>
<feature type="domain" description="PpiC" evidence="2">
    <location>
        <begin position="234"/>
        <end position="337"/>
    </location>
</feature>
<accession>A0ABW5M7N4</accession>
<evidence type="ECO:0000313" key="4">
    <source>
        <dbReference type="Proteomes" id="UP001597469"/>
    </source>
</evidence>
<dbReference type="InterPro" id="IPR036737">
    <property type="entry name" value="OmpA-like_sf"/>
</dbReference>
<dbReference type="Proteomes" id="UP001597469">
    <property type="component" value="Unassembled WGS sequence"/>
</dbReference>
<dbReference type="Gene3D" id="3.30.1330.60">
    <property type="entry name" value="OmpA-like domain"/>
    <property type="match status" value="1"/>
</dbReference>
<name>A0ABW5M7N4_9BACT</name>
<evidence type="ECO:0000256" key="1">
    <source>
        <dbReference type="PROSITE-ProRule" id="PRU00278"/>
    </source>
</evidence>
<evidence type="ECO:0000259" key="2">
    <source>
        <dbReference type="PROSITE" id="PS50198"/>
    </source>
</evidence>
<dbReference type="InterPro" id="IPR000297">
    <property type="entry name" value="PPIase_PpiC"/>
</dbReference>
<dbReference type="PANTHER" id="PTHR47245">
    <property type="entry name" value="PEPTIDYLPROLYL ISOMERASE"/>
    <property type="match status" value="1"/>
</dbReference>
<dbReference type="SUPFAM" id="SSF103088">
    <property type="entry name" value="OmpA-like"/>
    <property type="match status" value="1"/>
</dbReference>